<feature type="domain" description="Bacterial Ig-like" evidence="3">
    <location>
        <begin position="202"/>
        <end position="296"/>
    </location>
</feature>
<keyword evidence="5" id="KW-1185">Reference proteome</keyword>
<comment type="caution">
    <text evidence="4">The sequence shown here is derived from an EMBL/GenBank/DDBJ whole genome shotgun (WGS) entry which is preliminary data.</text>
</comment>
<dbReference type="Proteomes" id="UP000250369">
    <property type="component" value="Unassembled WGS sequence"/>
</dbReference>
<dbReference type="InterPro" id="IPR046878">
    <property type="entry name" value="Big_14"/>
</dbReference>
<dbReference type="EMBL" id="QMFB01000043">
    <property type="protein sequence ID" value="RAV10475.1"/>
    <property type="molecule type" value="Genomic_DNA"/>
</dbReference>
<evidence type="ECO:0000313" key="4">
    <source>
        <dbReference type="EMBL" id="RAV10475.1"/>
    </source>
</evidence>
<reference evidence="4 5" key="1">
    <citation type="journal article" date="2009" name="Int. J. Syst. Evol. Microbiol.">
        <title>Paenibacillus contaminans sp. nov., isolated from a contaminated laboratory plate.</title>
        <authorList>
            <person name="Chou J.H."/>
            <person name="Lee J.H."/>
            <person name="Lin M.C."/>
            <person name="Chang P.S."/>
            <person name="Arun A.B."/>
            <person name="Young C.C."/>
            <person name="Chen W.M."/>
        </authorList>
    </citation>
    <scope>NUCLEOTIDE SEQUENCE [LARGE SCALE GENOMIC DNA]</scope>
    <source>
        <strain evidence="4 5">CKOBP-6</strain>
    </source>
</reference>
<dbReference type="RefSeq" id="WP_113036222.1">
    <property type="nucleotide sequence ID" value="NZ_QMFB01000043.1"/>
</dbReference>
<protein>
    <recommendedName>
        <fullName evidence="3">Bacterial Ig-like domain-containing protein</fullName>
    </recommendedName>
</protein>
<dbReference type="OrthoDB" id="2965516at2"/>
<feature type="chain" id="PRO_5016457618" description="Bacterial Ig-like domain-containing protein" evidence="2">
    <location>
        <begin position="23"/>
        <end position="308"/>
    </location>
</feature>
<evidence type="ECO:0000256" key="2">
    <source>
        <dbReference type="SAM" id="SignalP"/>
    </source>
</evidence>
<accession>A0A329LR95</accession>
<feature type="signal peptide" evidence="2">
    <location>
        <begin position="1"/>
        <end position="22"/>
    </location>
</feature>
<evidence type="ECO:0000256" key="1">
    <source>
        <dbReference type="SAM" id="MobiDB-lite"/>
    </source>
</evidence>
<name>A0A329LR95_9BACL</name>
<evidence type="ECO:0000259" key="3">
    <source>
        <dbReference type="Pfam" id="PF20251"/>
    </source>
</evidence>
<keyword evidence="2" id="KW-0732">Signal</keyword>
<dbReference type="AlphaFoldDB" id="A0A329LR95"/>
<dbReference type="Pfam" id="PF20251">
    <property type="entry name" value="Big_14"/>
    <property type="match status" value="1"/>
</dbReference>
<sequence length="308" mass="34268">MNISIVILLALFLTSGFTHDSAYDPLDASKRGGPIPSYRPSSVGDPSFPDSTEPVTPDISSFIPSEYGQPTGKWFRQSVDFDEHFGFSSGQNLGEVGDGDDLIEFIVVHHPGAELQARVDKAPPKHLKMRLQLTKRGADFQRTELLKERTLTANALWNLNLFPEILPDKDDSIYVISAELLAEDGTVEDTATRTIVIPKMSVNAGLSIDKTDYGSGQEISLTIKNAGPLTLMTGTYYQIEKYEDGKWRKIVFDAVFEAVGLFIRPMSEYKETNRLPELEDGSYRIVKTIHVIDAHLQISLAQTFTVRP</sequence>
<gene>
    <name evidence="4" type="ORF">DQG23_37780</name>
</gene>
<feature type="region of interest" description="Disordered" evidence="1">
    <location>
        <begin position="28"/>
        <end position="54"/>
    </location>
</feature>
<evidence type="ECO:0000313" key="5">
    <source>
        <dbReference type="Proteomes" id="UP000250369"/>
    </source>
</evidence>
<proteinExistence type="predicted"/>
<organism evidence="4 5">
    <name type="scientific">Paenibacillus contaminans</name>
    <dbReference type="NCBI Taxonomy" id="450362"/>
    <lineage>
        <taxon>Bacteria</taxon>
        <taxon>Bacillati</taxon>
        <taxon>Bacillota</taxon>
        <taxon>Bacilli</taxon>
        <taxon>Bacillales</taxon>
        <taxon>Paenibacillaceae</taxon>
        <taxon>Paenibacillus</taxon>
    </lineage>
</organism>